<feature type="chain" id="PRO_5042248406" description="Glutamate dehydrogenase" evidence="1">
    <location>
        <begin position="22"/>
        <end position="261"/>
    </location>
</feature>
<keyword evidence="1" id="KW-0732">Signal</keyword>
<evidence type="ECO:0000313" key="3">
    <source>
        <dbReference type="Proteomes" id="UP000175968"/>
    </source>
</evidence>
<dbReference type="InterPro" id="IPR011250">
    <property type="entry name" value="OMP/PagP_B-barrel"/>
</dbReference>
<dbReference type="Gene3D" id="2.40.160.20">
    <property type="match status" value="1"/>
</dbReference>
<keyword evidence="3" id="KW-1185">Reference proteome</keyword>
<dbReference type="KEGG" id="fgl:EM308_03350"/>
<name>A0AAC9N696_9FLAO</name>
<dbReference type="NCBIfam" id="NF047659">
    <property type="entry name" value="THC0290_0291_fam"/>
    <property type="match status" value="1"/>
</dbReference>
<dbReference type="RefSeq" id="WP_035636322.1">
    <property type="nucleotide sequence ID" value="NZ_CP017479.1"/>
</dbReference>
<dbReference type="Proteomes" id="UP000175968">
    <property type="component" value="Chromosome"/>
</dbReference>
<organism evidence="2 3">
    <name type="scientific">Flavobacterium gilvum</name>
    <dbReference type="NCBI Taxonomy" id="1492737"/>
    <lineage>
        <taxon>Bacteria</taxon>
        <taxon>Pseudomonadati</taxon>
        <taxon>Bacteroidota</taxon>
        <taxon>Flavobacteriia</taxon>
        <taxon>Flavobacteriales</taxon>
        <taxon>Flavobacteriaceae</taxon>
        <taxon>Flavobacterium</taxon>
    </lineage>
</organism>
<evidence type="ECO:0000256" key="1">
    <source>
        <dbReference type="SAM" id="SignalP"/>
    </source>
</evidence>
<feature type="signal peptide" evidence="1">
    <location>
        <begin position="1"/>
        <end position="21"/>
    </location>
</feature>
<dbReference type="SUPFAM" id="SSF56925">
    <property type="entry name" value="OMPA-like"/>
    <property type="match status" value="1"/>
</dbReference>
<evidence type="ECO:0000313" key="2">
    <source>
        <dbReference type="EMBL" id="AOW08608.1"/>
    </source>
</evidence>
<gene>
    <name evidence="2" type="ORF">EM308_03350</name>
</gene>
<reference evidence="2 3" key="1">
    <citation type="submission" date="2016-10" db="EMBL/GenBank/DDBJ databases">
        <title>Flavobacterium gilvum sp. nov., isolated from stream water.</title>
        <authorList>
            <person name="Shin S.-K."/>
            <person name="Cho Y.-J."/>
            <person name="Yi H."/>
        </authorList>
    </citation>
    <scope>NUCLEOTIDE SEQUENCE [LARGE SCALE GENOMIC DNA]</scope>
    <source>
        <strain evidence="2 3">EM1308</strain>
    </source>
</reference>
<sequence>MTKLKIVAILLLIILPHCSFAQPKVTNDIGIIAGVSEMRSDYGQRGETKSNINNMGFGIALVHYAGFSYFDNLNEYFKEHFKVRSELSYSKTKMQHYGEWVGKTSLTSKQLQAMRGSTQLFNVGCQLEYSLKNLHDFEREIGSFAPYVSIGPQFSYYDAKAWSTMGEIGTSLTTPLKYLIPSNGHPNGYSNESKTVFSATLNIGTRYKLTPLTDLVLDIRAQFFTSDWVDGLNPKKDLFKENKNNDWLTFIGLGYVIYLDN</sequence>
<dbReference type="AlphaFoldDB" id="A0AAC9N696"/>
<protein>
    <recommendedName>
        <fullName evidence="4">Glutamate dehydrogenase</fullName>
    </recommendedName>
</protein>
<accession>A0AAC9N696</accession>
<dbReference type="EMBL" id="CP017479">
    <property type="protein sequence ID" value="AOW08608.1"/>
    <property type="molecule type" value="Genomic_DNA"/>
</dbReference>
<evidence type="ECO:0008006" key="4">
    <source>
        <dbReference type="Google" id="ProtNLM"/>
    </source>
</evidence>
<proteinExistence type="predicted"/>